<proteinExistence type="inferred from homology"/>
<feature type="domain" description="Thioredoxin" evidence="5">
    <location>
        <begin position="35"/>
        <end position="205"/>
    </location>
</feature>
<evidence type="ECO:0000313" key="8">
    <source>
        <dbReference type="Proteomes" id="UP000664466"/>
    </source>
</evidence>
<dbReference type="CDD" id="cd02968">
    <property type="entry name" value="SCO"/>
    <property type="match status" value="1"/>
</dbReference>
<reference evidence="6 8" key="1">
    <citation type="submission" date="2021-03" db="EMBL/GenBank/DDBJ databases">
        <title>Draft genome and methylome analysis of Thiotrix fructosivoruns ATCC 49748.</title>
        <authorList>
            <person name="Fomenkov A."/>
            <person name="Grabovich M.Y."/>
            <person name="Roberts R.J."/>
        </authorList>
    </citation>
    <scope>NUCLEOTIDE SEQUENCE [LARGE SCALE GENOMIC DNA]</scope>
    <source>
        <strain evidence="6 8">ATCC 49748</strain>
    </source>
</reference>
<accession>A0A8B0SD03</accession>
<dbReference type="FunFam" id="3.40.30.10:FF:000013">
    <property type="entry name" value="Blast:Protein SCO1 homolog, mitochondrial"/>
    <property type="match status" value="1"/>
</dbReference>
<dbReference type="RefSeq" id="WP_207251964.1">
    <property type="nucleotide sequence ID" value="NZ_JAFMPM010000008.1"/>
</dbReference>
<dbReference type="InterPro" id="IPR036249">
    <property type="entry name" value="Thioredoxin-like_sf"/>
</dbReference>
<evidence type="ECO:0000256" key="2">
    <source>
        <dbReference type="ARBA" id="ARBA00023008"/>
    </source>
</evidence>
<evidence type="ECO:0000256" key="1">
    <source>
        <dbReference type="ARBA" id="ARBA00010996"/>
    </source>
</evidence>
<keyword evidence="3" id="KW-0479">Metal-binding</keyword>
<gene>
    <name evidence="7" type="ORF">J1836_010410</name>
    <name evidence="6" type="ORF">J1836_15030</name>
</gene>
<evidence type="ECO:0000256" key="4">
    <source>
        <dbReference type="PIRSR" id="PIRSR603782-2"/>
    </source>
</evidence>
<name>A0A8B0SD03_9GAMM</name>
<dbReference type="EMBL" id="JAFMPM010000008">
    <property type="protein sequence ID" value="MBO0614218.1"/>
    <property type="molecule type" value="Genomic_DNA"/>
</dbReference>
<feature type="binding site" evidence="3">
    <location>
        <position position="84"/>
    </location>
    <ligand>
        <name>Cu cation</name>
        <dbReference type="ChEBI" id="CHEBI:23378"/>
    </ligand>
</feature>
<dbReference type="PROSITE" id="PS51352">
    <property type="entry name" value="THIOREDOXIN_2"/>
    <property type="match status" value="1"/>
</dbReference>
<evidence type="ECO:0000259" key="5">
    <source>
        <dbReference type="PROSITE" id="PS51352"/>
    </source>
</evidence>
<dbReference type="InterPro" id="IPR003782">
    <property type="entry name" value="SCO1/SenC"/>
</dbReference>
<dbReference type="SUPFAM" id="SSF52833">
    <property type="entry name" value="Thioredoxin-like"/>
    <property type="match status" value="1"/>
</dbReference>
<comment type="similarity">
    <text evidence="1">Belongs to the SCO1/2 family.</text>
</comment>
<feature type="disulfide bond" description="Redox-active" evidence="4">
    <location>
        <begin position="80"/>
        <end position="84"/>
    </location>
</feature>
<dbReference type="Gene3D" id="3.40.30.10">
    <property type="entry name" value="Glutaredoxin"/>
    <property type="match status" value="1"/>
</dbReference>
<dbReference type="PANTHER" id="PTHR12151">
    <property type="entry name" value="ELECTRON TRANSPORT PROTIN SCO1/SENC FAMILY MEMBER"/>
    <property type="match status" value="1"/>
</dbReference>
<evidence type="ECO:0000256" key="3">
    <source>
        <dbReference type="PIRSR" id="PIRSR603782-1"/>
    </source>
</evidence>
<keyword evidence="8" id="KW-1185">Reference proteome</keyword>
<feature type="binding site" evidence="3">
    <location>
        <position position="80"/>
    </location>
    <ligand>
        <name>Cu cation</name>
        <dbReference type="ChEBI" id="CHEBI:23378"/>
    </ligand>
</feature>
<dbReference type="Pfam" id="PF02630">
    <property type="entry name" value="SCO1-SenC"/>
    <property type="match status" value="1"/>
</dbReference>
<dbReference type="InterPro" id="IPR013766">
    <property type="entry name" value="Thioredoxin_domain"/>
</dbReference>
<dbReference type="Proteomes" id="UP000664466">
    <property type="component" value="Unassembled WGS sequence"/>
</dbReference>
<dbReference type="GO" id="GO:0046872">
    <property type="term" value="F:metal ion binding"/>
    <property type="evidence" value="ECO:0007669"/>
    <property type="project" value="UniProtKB-KW"/>
</dbReference>
<keyword evidence="2 3" id="KW-0186">Copper</keyword>
<keyword evidence="4" id="KW-1015">Disulfide bond</keyword>
<dbReference type="EMBL" id="CP072748">
    <property type="protein sequence ID" value="QTX09071.1"/>
    <property type="molecule type" value="Genomic_DNA"/>
</dbReference>
<dbReference type="AlphaFoldDB" id="A0A8B0SD03"/>
<protein>
    <submittedName>
        <fullName evidence="7">SCO family protein</fullName>
    </submittedName>
</protein>
<sequence>MKKTPILIALFAFVVGIITAQYLLSAKPSPSPASVQTGTRVPVVAGTFGGDFTLTQQGKPVKLSDFQDKVVMVYFGYSSCPDICPTSLAIISAGLKTLTAEELAQVQPIFISVDPERDGGDTLMNYAQHFHPNLIGITGTAAEVQQATRQYGAFYAKVPSKSAMGYLVDHTSNTYLISKAGKFVTILPHNMTPATVAESIRQELQ</sequence>
<dbReference type="PANTHER" id="PTHR12151:SF25">
    <property type="entry name" value="LINALOOL DEHYDRATASE_ISOMERASE DOMAIN-CONTAINING PROTEIN"/>
    <property type="match status" value="1"/>
</dbReference>
<reference evidence="7" key="2">
    <citation type="submission" date="2021-04" db="EMBL/GenBank/DDBJ databases">
        <title>Complete Genome and methylome analysis of Thiothrix fructosivorans ATCC 49748.</title>
        <authorList>
            <person name="Fomenkov A."/>
            <person name="Sun L."/>
            <person name="Vincze T."/>
            <person name="Grabovich M.Y."/>
            <person name="Roberts R.J."/>
        </authorList>
    </citation>
    <scope>NUCLEOTIDE SEQUENCE</scope>
    <source>
        <strain evidence="7">ATCC 49748</strain>
    </source>
</reference>
<organism evidence="7">
    <name type="scientific">Thiothrix fructosivorans</name>
    <dbReference type="NCBI Taxonomy" id="111770"/>
    <lineage>
        <taxon>Bacteria</taxon>
        <taxon>Pseudomonadati</taxon>
        <taxon>Pseudomonadota</taxon>
        <taxon>Gammaproteobacteria</taxon>
        <taxon>Thiotrichales</taxon>
        <taxon>Thiotrichaceae</taxon>
        <taxon>Thiothrix</taxon>
    </lineage>
</organism>
<evidence type="ECO:0000313" key="7">
    <source>
        <dbReference type="EMBL" id="QTX09071.1"/>
    </source>
</evidence>
<evidence type="ECO:0000313" key="6">
    <source>
        <dbReference type="EMBL" id="MBO0614218.1"/>
    </source>
</evidence>
<feature type="binding site" evidence="3">
    <location>
        <position position="170"/>
    </location>
    <ligand>
        <name>Cu cation</name>
        <dbReference type="ChEBI" id="CHEBI:23378"/>
    </ligand>
</feature>